<dbReference type="EMBL" id="JBHSBA010000016">
    <property type="protein sequence ID" value="MFC4128873.1"/>
    <property type="molecule type" value="Genomic_DNA"/>
</dbReference>
<gene>
    <name evidence="1" type="ORF">ACFOW8_28460</name>
</gene>
<protein>
    <submittedName>
        <fullName evidence="1">Uncharacterized protein</fullName>
    </submittedName>
</protein>
<organism evidence="1 2">
    <name type="scientific">Nocardia rhizosphaerae</name>
    <dbReference type="NCBI Taxonomy" id="1691571"/>
    <lineage>
        <taxon>Bacteria</taxon>
        <taxon>Bacillati</taxon>
        <taxon>Actinomycetota</taxon>
        <taxon>Actinomycetes</taxon>
        <taxon>Mycobacteriales</taxon>
        <taxon>Nocardiaceae</taxon>
        <taxon>Nocardia</taxon>
    </lineage>
</organism>
<comment type="caution">
    <text evidence="1">The sequence shown here is derived from an EMBL/GenBank/DDBJ whole genome shotgun (WGS) entry which is preliminary data.</text>
</comment>
<accession>A0ABV8LEE7</accession>
<dbReference type="RefSeq" id="WP_378554745.1">
    <property type="nucleotide sequence ID" value="NZ_JBHSBA010000016.1"/>
</dbReference>
<evidence type="ECO:0000313" key="2">
    <source>
        <dbReference type="Proteomes" id="UP001595767"/>
    </source>
</evidence>
<evidence type="ECO:0000313" key="1">
    <source>
        <dbReference type="EMBL" id="MFC4128873.1"/>
    </source>
</evidence>
<dbReference type="Proteomes" id="UP001595767">
    <property type="component" value="Unassembled WGS sequence"/>
</dbReference>
<sequence>MELGHEPYVPRLTDTATTRSEYQLHYKNPETGEEFSLLTDGTRVWAERKQMLDAGYQVVVTKRWITTSAWEIVEKAA</sequence>
<keyword evidence="2" id="KW-1185">Reference proteome</keyword>
<proteinExistence type="predicted"/>
<reference evidence="2" key="1">
    <citation type="journal article" date="2019" name="Int. J. Syst. Evol. Microbiol.">
        <title>The Global Catalogue of Microorganisms (GCM) 10K type strain sequencing project: providing services to taxonomists for standard genome sequencing and annotation.</title>
        <authorList>
            <consortium name="The Broad Institute Genomics Platform"/>
            <consortium name="The Broad Institute Genome Sequencing Center for Infectious Disease"/>
            <person name="Wu L."/>
            <person name="Ma J."/>
        </authorList>
    </citation>
    <scope>NUCLEOTIDE SEQUENCE [LARGE SCALE GENOMIC DNA]</scope>
    <source>
        <strain evidence="2">CGMCC 4.7204</strain>
    </source>
</reference>
<name>A0ABV8LEE7_9NOCA</name>